<evidence type="ECO:0000256" key="1">
    <source>
        <dbReference type="SAM" id="MobiDB-lite"/>
    </source>
</evidence>
<evidence type="ECO:0000313" key="4">
    <source>
        <dbReference type="Proteomes" id="UP001291926"/>
    </source>
</evidence>
<dbReference type="SUPFAM" id="SSF54495">
    <property type="entry name" value="UBC-like"/>
    <property type="match status" value="1"/>
</dbReference>
<name>A0ABR0DK68_9LAMI</name>
<dbReference type="Gene3D" id="3.10.110.10">
    <property type="entry name" value="Ubiquitin Conjugating Enzyme"/>
    <property type="match status" value="1"/>
</dbReference>
<evidence type="ECO:0000313" key="3">
    <source>
        <dbReference type="EMBL" id="KAK4489612.1"/>
    </source>
</evidence>
<organism evidence="3 4">
    <name type="scientific">Penstemon davidsonii</name>
    <dbReference type="NCBI Taxonomy" id="160366"/>
    <lineage>
        <taxon>Eukaryota</taxon>
        <taxon>Viridiplantae</taxon>
        <taxon>Streptophyta</taxon>
        <taxon>Embryophyta</taxon>
        <taxon>Tracheophyta</taxon>
        <taxon>Spermatophyta</taxon>
        <taxon>Magnoliopsida</taxon>
        <taxon>eudicotyledons</taxon>
        <taxon>Gunneridae</taxon>
        <taxon>Pentapetalae</taxon>
        <taxon>asterids</taxon>
        <taxon>lamiids</taxon>
        <taxon>Lamiales</taxon>
        <taxon>Plantaginaceae</taxon>
        <taxon>Cheloneae</taxon>
        <taxon>Penstemon</taxon>
    </lineage>
</organism>
<proteinExistence type="predicted"/>
<gene>
    <name evidence="3" type="ORF">RD792_005424</name>
</gene>
<reference evidence="3 4" key="1">
    <citation type="journal article" date="2023" name="bioRxiv">
        <title>Genome report: Whole genome sequence and annotation of Penstemon davidsonii.</title>
        <authorList>
            <person name="Ostevik K.L."/>
            <person name="Alabady M."/>
            <person name="Zhang M."/>
            <person name="Rausher M.D."/>
        </authorList>
    </citation>
    <scope>NUCLEOTIDE SEQUENCE [LARGE SCALE GENOMIC DNA]</scope>
    <source>
        <strain evidence="3">DNT005</strain>
        <tissue evidence="3">Whole leaf</tissue>
    </source>
</reference>
<keyword evidence="4" id="KW-1185">Reference proteome</keyword>
<dbReference type="InterPro" id="IPR000608">
    <property type="entry name" value="UBC"/>
</dbReference>
<protein>
    <recommendedName>
        <fullName evidence="2">UBC core domain-containing protein</fullName>
    </recommendedName>
</protein>
<comment type="caution">
    <text evidence="3">The sequence shown here is derived from an EMBL/GenBank/DDBJ whole genome shotgun (WGS) entry which is preliminary data.</text>
</comment>
<evidence type="ECO:0000259" key="2">
    <source>
        <dbReference type="Pfam" id="PF00179"/>
    </source>
</evidence>
<feature type="region of interest" description="Disordered" evidence="1">
    <location>
        <begin position="58"/>
        <end position="81"/>
    </location>
</feature>
<dbReference type="Pfam" id="PF00179">
    <property type="entry name" value="UQ_con"/>
    <property type="match status" value="1"/>
</dbReference>
<dbReference type="EMBL" id="JAYDYQ010001088">
    <property type="protein sequence ID" value="KAK4489612.1"/>
    <property type="molecule type" value="Genomic_DNA"/>
</dbReference>
<accession>A0ABR0DK68</accession>
<dbReference type="InterPro" id="IPR016135">
    <property type="entry name" value="UBQ-conjugating_enzyme/RWD"/>
</dbReference>
<sequence>MKQLSPSLSKYELHANLAKQKGKILDAKVTKQITPCTSDDDTISNSSVEKIHATIGLMSKETDEEDSEELSQSTNGRYLGQQSSLNASDKSVLDLVLLVMAENTLSRLEETLMASKRILKELKDLRGDPPSSCSAEGIFEFFFQFQVLLAVCSILTDPNPDDPLVPEIAYMYKTDRSKYEATARFWTQKYAMG</sequence>
<dbReference type="Proteomes" id="UP001291926">
    <property type="component" value="Unassembled WGS sequence"/>
</dbReference>
<feature type="compositionally biased region" description="Polar residues" evidence="1">
    <location>
        <begin position="70"/>
        <end position="81"/>
    </location>
</feature>
<feature type="domain" description="UBC core" evidence="2">
    <location>
        <begin position="146"/>
        <end position="186"/>
    </location>
</feature>